<evidence type="ECO:0000256" key="2">
    <source>
        <dbReference type="ARBA" id="ARBA00022722"/>
    </source>
</evidence>
<keyword evidence="4" id="KW-0269">Exonuclease</keyword>
<comment type="similarity">
    <text evidence="1">Belongs to the oligoribonuclease family.</text>
</comment>
<name>A0A131YQ81_RHIAP</name>
<dbReference type="GO" id="GO:0000175">
    <property type="term" value="F:3'-5'-RNA exonuclease activity"/>
    <property type="evidence" value="ECO:0007669"/>
    <property type="project" value="InterPro"/>
</dbReference>
<evidence type="ECO:0000256" key="3">
    <source>
        <dbReference type="ARBA" id="ARBA00022801"/>
    </source>
</evidence>
<protein>
    <recommendedName>
        <fullName evidence="5">Probable oligoribonuclease</fullName>
    </recommendedName>
</protein>
<dbReference type="NCBIfam" id="NF003765">
    <property type="entry name" value="PRK05359.1"/>
    <property type="match status" value="1"/>
</dbReference>
<dbReference type="PANTHER" id="PTHR11046:SF0">
    <property type="entry name" value="OLIGORIBONUCLEASE, MITOCHONDRIAL"/>
    <property type="match status" value="1"/>
</dbReference>
<keyword evidence="3" id="KW-0378">Hydrolase</keyword>
<evidence type="ECO:0000313" key="7">
    <source>
        <dbReference type="EMBL" id="JAP81409.1"/>
    </source>
</evidence>
<dbReference type="EMBL" id="GEDV01007148">
    <property type="protein sequence ID" value="JAP81409.1"/>
    <property type="molecule type" value="Transcribed_RNA"/>
</dbReference>
<dbReference type="CDD" id="cd06135">
    <property type="entry name" value="Orn"/>
    <property type="match status" value="1"/>
</dbReference>
<feature type="domain" description="Exonuclease" evidence="6">
    <location>
        <begin position="41"/>
        <end position="216"/>
    </location>
</feature>
<dbReference type="PANTHER" id="PTHR11046">
    <property type="entry name" value="OLIGORIBONUCLEASE, MITOCHONDRIAL"/>
    <property type="match status" value="1"/>
</dbReference>
<proteinExistence type="inferred from homology"/>
<sequence>MIVRQLLSLNFRSIKRVLSCVRPATTSMERGEGSKTLCSDGLVWIDLELTGLDLEKDRILEVACVVTDKDLNAISGGLNLVLHQPDDILAKMGEWCKEQHGKSGLTEACRRSHLTVKEAQDQLCAYVGGLVTPGQCPLAGSTVYVDRRFLQRDMPRLDALLHYRIVDVSTIKELARRWFREEYYQALKLKTASHRAMPDILESIEELKFYRKKILVAKEPSSASKIEANVSS</sequence>
<dbReference type="AlphaFoldDB" id="A0A131YQ81"/>
<dbReference type="Pfam" id="PF00929">
    <property type="entry name" value="RNase_T"/>
    <property type="match status" value="1"/>
</dbReference>
<accession>A0A131YQ81</accession>
<keyword evidence="2" id="KW-0540">Nuclease</keyword>
<evidence type="ECO:0000256" key="4">
    <source>
        <dbReference type="ARBA" id="ARBA00022839"/>
    </source>
</evidence>
<dbReference type="SMART" id="SM00479">
    <property type="entry name" value="EXOIII"/>
    <property type="match status" value="1"/>
</dbReference>
<dbReference type="InterPro" id="IPR022894">
    <property type="entry name" value="Oligoribonuclease"/>
</dbReference>
<dbReference type="FunFam" id="3.30.420.10:FF:000003">
    <property type="entry name" value="Oligoribonuclease"/>
    <property type="match status" value="1"/>
</dbReference>
<dbReference type="GO" id="GO:0003676">
    <property type="term" value="F:nucleic acid binding"/>
    <property type="evidence" value="ECO:0007669"/>
    <property type="project" value="InterPro"/>
</dbReference>
<dbReference type="Gene3D" id="3.30.420.10">
    <property type="entry name" value="Ribonuclease H-like superfamily/Ribonuclease H"/>
    <property type="match status" value="1"/>
</dbReference>
<dbReference type="InterPro" id="IPR036397">
    <property type="entry name" value="RNaseH_sf"/>
</dbReference>
<evidence type="ECO:0000259" key="6">
    <source>
        <dbReference type="SMART" id="SM00479"/>
    </source>
</evidence>
<dbReference type="GO" id="GO:0005739">
    <property type="term" value="C:mitochondrion"/>
    <property type="evidence" value="ECO:0007669"/>
    <property type="project" value="TreeGrafter"/>
</dbReference>
<evidence type="ECO:0000256" key="5">
    <source>
        <dbReference type="ARBA" id="ARBA00072681"/>
    </source>
</evidence>
<dbReference type="InterPro" id="IPR012337">
    <property type="entry name" value="RNaseH-like_sf"/>
</dbReference>
<dbReference type="InterPro" id="IPR013520">
    <property type="entry name" value="Ribonucl_H"/>
</dbReference>
<evidence type="ECO:0000256" key="1">
    <source>
        <dbReference type="ARBA" id="ARBA00009921"/>
    </source>
</evidence>
<reference evidence="7" key="1">
    <citation type="journal article" date="2016" name="Ticks Tick Borne Dis.">
        <title>De novo assembly and annotation of the salivary gland transcriptome of Rhipicephalus appendiculatus male and female ticks during blood feeding.</title>
        <authorList>
            <person name="de Castro M.H."/>
            <person name="de Klerk D."/>
            <person name="Pienaar R."/>
            <person name="Latif A.A."/>
            <person name="Rees D.J."/>
            <person name="Mans B.J."/>
        </authorList>
    </citation>
    <scope>NUCLEOTIDE SEQUENCE</scope>
    <source>
        <tissue evidence="7">Salivary glands</tissue>
    </source>
</reference>
<organism evidence="7">
    <name type="scientific">Rhipicephalus appendiculatus</name>
    <name type="common">Brown ear tick</name>
    <dbReference type="NCBI Taxonomy" id="34631"/>
    <lineage>
        <taxon>Eukaryota</taxon>
        <taxon>Metazoa</taxon>
        <taxon>Ecdysozoa</taxon>
        <taxon>Arthropoda</taxon>
        <taxon>Chelicerata</taxon>
        <taxon>Arachnida</taxon>
        <taxon>Acari</taxon>
        <taxon>Parasitiformes</taxon>
        <taxon>Ixodida</taxon>
        <taxon>Ixodoidea</taxon>
        <taxon>Ixodidae</taxon>
        <taxon>Rhipicephalinae</taxon>
        <taxon>Rhipicephalus</taxon>
        <taxon>Rhipicephalus</taxon>
    </lineage>
</organism>
<dbReference type="SUPFAM" id="SSF53098">
    <property type="entry name" value="Ribonuclease H-like"/>
    <property type="match status" value="1"/>
</dbReference>